<organism evidence="2 3">
    <name type="scientific">Clostridium thermosuccinogenes</name>
    <dbReference type="NCBI Taxonomy" id="84032"/>
    <lineage>
        <taxon>Bacteria</taxon>
        <taxon>Bacillati</taxon>
        <taxon>Bacillota</taxon>
        <taxon>Clostridia</taxon>
        <taxon>Eubacteriales</taxon>
        <taxon>Clostridiaceae</taxon>
        <taxon>Clostridium</taxon>
    </lineage>
</organism>
<dbReference type="InterPro" id="IPR010387">
    <property type="entry name" value="QueT"/>
</dbReference>
<keyword evidence="1" id="KW-1133">Transmembrane helix</keyword>
<dbReference type="RefSeq" id="WP_103080140.1">
    <property type="nucleotide sequence ID" value="NZ_CP021850.1"/>
</dbReference>
<dbReference type="KEGG" id="cthd:CDO33_10825"/>
<feature type="transmembrane region" description="Helical" evidence="1">
    <location>
        <begin position="32"/>
        <end position="52"/>
    </location>
</feature>
<keyword evidence="3" id="KW-1185">Reference proteome</keyword>
<comment type="caution">
    <text evidence="2">The sequence shown here is derived from an EMBL/GenBank/DDBJ whole genome shotgun (WGS) entry which is preliminary data.</text>
</comment>
<reference evidence="2 3" key="1">
    <citation type="submission" date="2017-06" db="EMBL/GenBank/DDBJ databases">
        <title>Investigating the central metabolism of Clostridium thermosuccinogenes.</title>
        <authorList>
            <person name="Koendjbiharie J.G."/>
            <person name="van Kranenburg R."/>
        </authorList>
    </citation>
    <scope>NUCLEOTIDE SEQUENCE [LARGE SCALE GENOMIC DNA]</scope>
    <source>
        <strain evidence="2 3">DSM 5806</strain>
    </source>
</reference>
<gene>
    <name evidence="2" type="ORF">CDQ84_01905</name>
</gene>
<feature type="transmembrane region" description="Helical" evidence="1">
    <location>
        <begin position="95"/>
        <end position="112"/>
    </location>
</feature>
<dbReference type="PANTHER" id="PTHR40044">
    <property type="entry name" value="INTEGRAL MEMBRANE PROTEIN-RELATED"/>
    <property type="match status" value="1"/>
</dbReference>
<dbReference type="Pfam" id="PF06177">
    <property type="entry name" value="QueT"/>
    <property type="match status" value="1"/>
</dbReference>
<dbReference type="EMBL" id="NIOJ01000003">
    <property type="protein sequence ID" value="PNU01284.1"/>
    <property type="molecule type" value="Genomic_DNA"/>
</dbReference>
<evidence type="ECO:0000313" key="2">
    <source>
        <dbReference type="EMBL" id="PNU01284.1"/>
    </source>
</evidence>
<accession>A0A2K2F6G8</accession>
<keyword evidence="1" id="KW-0472">Membrane</keyword>
<evidence type="ECO:0000313" key="3">
    <source>
        <dbReference type="Proteomes" id="UP000236151"/>
    </source>
</evidence>
<protein>
    <submittedName>
        <fullName evidence="2">Transporter</fullName>
    </submittedName>
</protein>
<keyword evidence="1" id="KW-0812">Transmembrane</keyword>
<dbReference type="Proteomes" id="UP000236151">
    <property type="component" value="Unassembled WGS sequence"/>
</dbReference>
<feature type="transmembrane region" description="Helical" evidence="1">
    <location>
        <begin position="64"/>
        <end position="89"/>
    </location>
</feature>
<dbReference type="AlphaFoldDB" id="A0A2K2F6G8"/>
<dbReference type="PANTHER" id="PTHR40044:SF1">
    <property type="entry name" value="INTEGRAL MEMBRANE PROTEIN"/>
    <property type="match status" value="1"/>
</dbReference>
<dbReference type="PIRSF" id="PIRSF031501">
    <property type="entry name" value="QueT"/>
    <property type="match status" value="1"/>
</dbReference>
<proteinExistence type="predicted"/>
<dbReference type="OrthoDB" id="9786793at2"/>
<sequence length="180" mass="19672">MHFLCLRTCHRLTKIKKWGNARLKKTRFITEAAVIAAMYAALTIIFAPISFGQNGQIQIRVSEALTILPMFTPAAIPGLFVGCLIANIYGGLGPIDMIFGSAATLIAAFMTYKMPKKYLVPLPPVIVNGVIIGMELTYLYQVPLLISMATVAFGELVACYGLGYPLILLLEKSRKAIFAK</sequence>
<name>A0A2K2F6G8_9CLOT</name>
<feature type="transmembrane region" description="Helical" evidence="1">
    <location>
        <begin position="146"/>
        <end position="170"/>
    </location>
</feature>
<evidence type="ECO:0000256" key="1">
    <source>
        <dbReference type="SAM" id="Phobius"/>
    </source>
</evidence>